<dbReference type="Gene3D" id="1.10.1530.10">
    <property type="match status" value="1"/>
</dbReference>
<organism evidence="3 4">
    <name type="scientific">Vineibacter terrae</name>
    <dbReference type="NCBI Taxonomy" id="2586908"/>
    <lineage>
        <taxon>Bacteria</taxon>
        <taxon>Pseudomonadati</taxon>
        <taxon>Pseudomonadota</taxon>
        <taxon>Alphaproteobacteria</taxon>
        <taxon>Hyphomicrobiales</taxon>
        <taxon>Vineibacter</taxon>
    </lineage>
</organism>
<name>A0A5C8PMU2_9HYPH</name>
<dbReference type="SUPFAM" id="SSF89733">
    <property type="entry name" value="L-sulfolactate dehydrogenase-like"/>
    <property type="match status" value="1"/>
</dbReference>
<dbReference type="InterPro" id="IPR043144">
    <property type="entry name" value="Mal/L-sulf/L-lact_DH-like_ah"/>
</dbReference>
<keyword evidence="4" id="KW-1185">Reference proteome</keyword>
<dbReference type="AlphaFoldDB" id="A0A5C8PMU2"/>
<comment type="similarity">
    <text evidence="1">Belongs to the LDH2/MDH2 oxidoreductase family.</text>
</comment>
<dbReference type="EMBL" id="VDUZ01000013">
    <property type="protein sequence ID" value="TXL75730.1"/>
    <property type="molecule type" value="Genomic_DNA"/>
</dbReference>
<evidence type="ECO:0000313" key="4">
    <source>
        <dbReference type="Proteomes" id="UP000321638"/>
    </source>
</evidence>
<dbReference type="OrthoDB" id="9811519at2"/>
<accession>A0A5C8PMU2</accession>
<dbReference type="PANTHER" id="PTHR11091">
    <property type="entry name" value="OXIDOREDUCTASE-RELATED"/>
    <property type="match status" value="1"/>
</dbReference>
<dbReference type="Gene3D" id="3.30.1370.60">
    <property type="entry name" value="Hypothetical oxidoreductase yiak, domain 2"/>
    <property type="match status" value="1"/>
</dbReference>
<keyword evidence="2" id="KW-0560">Oxidoreductase</keyword>
<comment type="caution">
    <text evidence="3">The sequence shown here is derived from an EMBL/GenBank/DDBJ whole genome shotgun (WGS) entry which is preliminary data.</text>
</comment>
<dbReference type="GO" id="GO:0016491">
    <property type="term" value="F:oxidoreductase activity"/>
    <property type="evidence" value="ECO:0007669"/>
    <property type="project" value="UniProtKB-KW"/>
</dbReference>
<dbReference type="InterPro" id="IPR043143">
    <property type="entry name" value="Mal/L-sulf/L-lact_DH-like_NADP"/>
</dbReference>
<reference evidence="3 4" key="1">
    <citation type="submission" date="2019-06" db="EMBL/GenBank/DDBJ databases">
        <title>New taxonomy in bacterial strain CC-CFT640, isolated from vineyard.</title>
        <authorList>
            <person name="Lin S.-Y."/>
            <person name="Tsai C.-F."/>
            <person name="Young C.-C."/>
        </authorList>
    </citation>
    <scope>NUCLEOTIDE SEQUENCE [LARGE SCALE GENOMIC DNA]</scope>
    <source>
        <strain evidence="3 4">CC-CFT640</strain>
    </source>
</reference>
<dbReference type="Pfam" id="PF02615">
    <property type="entry name" value="Ldh_2"/>
    <property type="match status" value="1"/>
</dbReference>
<dbReference type="InterPro" id="IPR003767">
    <property type="entry name" value="Malate/L-lactate_DH-like"/>
</dbReference>
<dbReference type="PANTHER" id="PTHR11091:SF0">
    <property type="entry name" value="MALATE DEHYDROGENASE"/>
    <property type="match status" value="1"/>
</dbReference>
<evidence type="ECO:0000313" key="3">
    <source>
        <dbReference type="EMBL" id="TXL75730.1"/>
    </source>
</evidence>
<dbReference type="InterPro" id="IPR036111">
    <property type="entry name" value="Mal/L-sulfo/L-lacto_DH-like_sf"/>
</dbReference>
<gene>
    <name evidence="3" type="ORF">FHP25_13870</name>
</gene>
<proteinExistence type="inferred from homology"/>
<sequence>MLHVPAERLRQQCQEILHAWGMSAEHAAITADILTETDLRGVESHGISMLPVYDGMRATKLNMQPDIRVVRDTPVAALIDADNALGHVPSKLAVDLAIAKATQMGVAVVTVRRSAHFGAAGCYTDMIARAGLIGIATTSARGIAMVPTFGTEPVFGTNPISVAAPAGRHPPFNLDMATTPVAVNKLKVYWLKGKELPEGWAYDAQGKPERNAERAFKTRRMAPLGGTREAGGHKGYGLAMVVNILSATLSGTTFQPLRIRREGADTPDNIGHFFLAIDPKLFREEGAFERDLDEMIDFLHGQTPADPAQPVLVPGDPEYAEREARLETGIPLPDALVAQIKDVCRQSNAAYVLEG</sequence>
<evidence type="ECO:0000256" key="1">
    <source>
        <dbReference type="ARBA" id="ARBA00006056"/>
    </source>
</evidence>
<dbReference type="Proteomes" id="UP000321638">
    <property type="component" value="Unassembled WGS sequence"/>
</dbReference>
<evidence type="ECO:0000256" key="2">
    <source>
        <dbReference type="ARBA" id="ARBA00023002"/>
    </source>
</evidence>
<dbReference type="RefSeq" id="WP_147847533.1">
    <property type="nucleotide sequence ID" value="NZ_VDUZ01000013.1"/>
</dbReference>
<protein>
    <submittedName>
        <fullName evidence="3">Ldh family oxidoreductase</fullName>
    </submittedName>
</protein>